<dbReference type="Proteomes" id="UP000265180">
    <property type="component" value="Chromosome 15"/>
</dbReference>
<sequence length="114" mass="13823">KKDLFWLFLFPIEWGEGRGRRVAPSSDLPTSPASSFYRSVRHPGISFSNYNFSHFFYRNVWILQIKLSALNHLRLVPRQLTSFFKQFLIFFYYHFPVKHGERGIMICCFFRHYY</sequence>
<reference evidence="1 2" key="2">
    <citation type="submission" date="2017-04" db="EMBL/GenBank/DDBJ databases">
        <title>CpG methylation of centromeres and impact of large insertions on vertebrate speciation.</title>
        <authorList>
            <person name="Ichikawa K."/>
            <person name="Yoshimura J."/>
            <person name="Morishita S."/>
        </authorList>
    </citation>
    <scope>NUCLEOTIDE SEQUENCE</scope>
    <source>
        <strain evidence="1 2">HNI</strain>
    </source>
</reference>
<dbReference type="Ensembl" id="ENSORLT00020026597.1">
    <property type="protein sequence ID" value="ENSORLP00020017922.1"/>
    <property type="gene ID" value="ENSORLG00020018924.1"/>
</dbReference>
<proteinExistence type="predicted"/>
<evidence type="ECO:0000313" key="1">
    <source>
        <dbReference type="Ensembl" id="ENSORLP00020017922.1"/>
    </source>
</evidence>
<dbReference type="AlphaFoldDB" id="A0A3P9LBF3"/>
<reference key="1">
    <citation type="journal article" date="2007" name="Nature">
        <title>The medaka draft genome and insights into vertebrate genome evolution.</title>
        <authorList>
            <person name="Kasahara M."/>
            <person name="Naruse K."/>
            <person name="Sasaki S."/>
            <person name="Nakatani Y."/>
            <person name="Qu W."/>
            <person name="Ahsan B."/>
            <person name="Yamada T."/>
            <person name="Nagayasu Y."/>
            <person name="Doi K."/>
            <person name="Kasai Y."/>
            <person name="Jindo T."/>
            <person name="Kobayashi D."/>
            <person name="Shimada A."/>
            <person name="Toyoda A."/>
            <person name="Kuroki Y."/>
            <person name="Fujiyama A."/>
            <person name="Sasaki T."/>
            <person name="Shimizu A."/>
            <person name="Asakawa S."/>
            <person name="Shimizu N."/>
            <person name="Hashimoto S."/>
            <person name="Yang J."/>
            <person name="Lee Y."/>
            <person name="Matsushima K."/>
            <person name="Sugano S."/>
            <person name="Sakaizumi M."/>
            <person name="Narita T."/>
            <person name="Ohishi K."/>
            <person name="Haga S."/>
            <person name="Ohta F."/>
            <person name="Nomoto H."/>
            <person name="Nogata K."/>
            <person name="Morishita T."/>
            <person name="Endo T."/>
            <person name="Shin-I T."/>
            <person name="Takeda H."/>
            <person name="Morishita S."/>
            <person name="Kohara Y."/>
        </authorList>
    </citation>
    <scope>NUCLEOTIDE SEQUENCE [LARGE SCALE GENOMIC DNA]</scope>
    <source>
        <strain>Hd-rR</strain>
    </source>
</reference>
<reference evidence="1" key="4">
    <citation type="submission" date="2025-09" db="UniProtKB">
        <authorList>
            <consortium name="Ensembl"/>
        </authorList>
    </citation>
    <scope>IDENTIFICATION</scope>
    <source>
        <strain evidence="1">HNI</strain>
    </source>
</reference>
<accession>A0A3P9LBF3</accession>
<evidence type="ECO:0000313" key="2">
    <source>
        <dbReference type="Proteomes" id="UP000265180"/>
    </source>
</evidence>
<protein>
    <submittedName>
        <fullName evidence="1">Uncharacterized protein</fullName>
    </submittedName>
</protein>
<reference evidence="1" key="3">
    <citation type="submission" date="2025-08" db="UniProtKB">
        <authorList>
            <consortium name="Ensembl"/>
        </authorList>
    </citation>
    <scope>IDENTIFICATION</scope>
    <source>
        <strain evidence="1">HNI</strain>
    </source>
</reference>
<name>A0A3P9LBF3_ORYLA</name>
<organism evidence="1 2">
    <name type="scientific">Oryzias latipes</name>
    <name type="common">Japanese rice fish</name>
    <name type="synonym">Japanese killifish</name>
    <dbReference type="NCBI Taxonomy" id="8090"/>
    <lineage>
        <taxon>Eukaryota</taxon>
        <taxon>Metazoa</taxon>
        <taxon>Chordata</taxon>
        <taxon>Craniata</taxon>
        <taxon>Vertebrata</taxon>
        <taxon>Euteleostomi</taxon>
        <taxon>Actinopterygii</taxon>
        <taxon>Neopterygii</taxon>
        <taxon>Teleostei</taxon>
        <taxon>Neoteleostei</taxon>
        <taxon>Acanthomorphata</taxon>
        <taxon>Ovalentaria</taxon>
        <taxon>Atherinomorphae</taxon>
        <taxon>Beloniformes</taxon>
        <taxon>Adrianichthyidae</taxon>
        <taxon>Oryziinae</taxon>
        <taxon>Oryzias</taxon>
    </lineage>
</organism>